<protein>
    <submittedName>
        <fullName evidence="1">Uncharacterized protein</fullName>
    </submittedName>
</protein>
<gene>
    <name evidence="1" type="ORF">BpHYR1_023562</name>
</gene>
<proteinExistence type="predicted"/>
<dbReference type="Proteomes" id="UP000276133">
    <property type="component" value="Unassembled WGS sequence"/>
</dbReference>
<name>A0A3M7PYL1_BRAPC</name>
<keyword evidence="2" id="KW-1185">Reference proteome</keyword>
<organism evidence="1 2">
    <name type="scientific">Brachionus plicatilis</name>
    <name type="common">Marine rotifer</name>
    <name type="synonym">Brachionus muelleri</name>
    <dbReference type="NCBI Taxonomy" id="10195"/>
    <lineage>
        <taxon>Eukaryota</taxon>
        <taxon>Metazoa</taxon>
        <taxon>Spiralia</taxon>
        <taxon>Gnathifera</taxon>
        <taxon>Rotifera</taxon>
        <taxon>Eurotatoria</taxon>
        <taxon>Monogononta</taxon>
        <taxon>Pseudotrocha</taxon>
        <taxon>Ploima</taxon>
        <taxon>Brachionidae</taxon>
        <taxon>Brachionus</taxon>
    </lineage>
</organism>
<sequence>MIKTYQGVFIRCLYGILKFRIKKIRSKKAPTSQNDSFFDVWPLKSNLCATNFCSKCKKAGCGYCSKEIETCN</sequence>
<evidence type="ECO:0000313" key="2">
    <source>
        <dbReference type="Proteomes" id="UP000276133"/>
    </source>
</evidence>
<dbReference type="AlphaFoldDB" id="A0A3M7PYL1"/>
<comment type="caution">
    <text evidence="1">The sequence shown here is derived from an EMBL/GenBank/DDBJ whole genome shotgun (WGS) entry which is preliminary data.</text>
</comment>
<reference evidence="1 2" key="1">
    <citation type="journal article" date="2018" name="Sci. Rep.">
        <title>Genomic signatures of local adaptation to the degree of environmental predictability in rotifers.</title>
        <authorList>
            <person name="Franch-Gras L."/>
            <person name="Hahn C."/>
            <person name="Garcia-Roger E.M."/>
            <person name="Carmona M.J."/>
            <person name="Serra M."/>
            <person name="Gomez A."/>
        </authorList>
    </citation>
    <scope>NUCLEOTIDE SEQUENCE [LARGE SCALE GENOMIC DNA]</scope>
    <source>
        <strain evidence="1">HYR1</strain>
    </source>
</reference>
<evidence type="ECO:0000313" key="1">
    <source>
        <dbReference type="EMBL" id="RNA04190.1"/>
    </source>
</evidence>
<dbReference type="EMBL" id="REGN01008204">
    <property type="protein sequence ID" value="RNA04190.1"/>
    <property type="molecule type" value="Genomic_DNA"/>
</dbReference>
<accession>A0A3M7PYL1</accession>